<dbReference type="Gene3D" id="1.10.3210.10">
    <property type="entry name" value="Hypothetical protein af1432"/>
    <property type="match status" value="1"/>
</dbReference>
<dbReference type="RefSeq" id="WP_020041775.1">
    <property type="nucleotide sequence ID" value="NZ_KE557281.1"/>
</dbReference>
<dbReference type="Proteomes" id="UP000015347">
    <property type="component" value="Unassembled WGS sequence"/>
</dbReference>
<dbReference type="SUPFAM" id="SSF109604">
    <property type="entry name" value="HD-domain/PDEase-like"/>
    <property type="match status" value="1"/>
</dbReference>
<reference evidence="2" key="1">
    <citation type="journal article" date="2014" name="Stand. Genomic Sci.">
        <title>Genome sequence of the exopolysaccharide-producing Salipiger mucosus type strain (DSM 16094(T)), a moderately halophilic member of the Roseobacter clade.</title>
        <authorList>
            <person name="Riedel T."/>
            <person name="Spring S."/>
            <person name="Fiebig A."/>
            <person name="Petersen J."/>
            <person name="Kyrpides N.C."/>
            <person name="Goker M."/>
            <person name="Klenk H.P."/>
        </authorList>
    </citation>
    <scope>NUCLEOTIDE SEQUENCE [LARGE SCALE GENOMIC DNA]</scope>
    <source>
        <strain evidence="2">DSM 16094</strain>
    </source>
</reference>
<comment type="caution">
    <text evidence="1">The sequence shown here is derived from an EMBL/GenBank/DDBJ whole genome shotgun (WGS) entry which is preliminary data.</text>
</comment>
<evidence type="ECO:0000313" key="2">
    <source>
        <dbReference type="Proteomes" id="UP000015347"/>
    </source>
</evidence>
<accession>S9Q5Y0</accession>
<keyword evidence="2" id="KW-1185">Reference proteome</keyword>
<evidence type="ECO:0008006" key="3">
    <source>
        <dbReference type="Google" id="ProtNLM"/>
    </source>
</evidence>
<name>S9Q5Y0_9RHOB</name>
<dbReference type="eggNOG" id="COG1896">
    <property type="taxonomic scope" value="Bacteria"/>
</dbReference>
<dbReference type="AlphaFoldDB" id="S9Q5Y0"/>
<evidence type="ECO:0000313" key="1">
    <source>
        <dbReference type="EMBL" id="EPX76791.1"/>
    </source>
</evidence>
<gene>
    <name evidence="1" type="ORF">Salmuc_04677</name>
</gene>
<dbReference type="HOGENOM" id="CLU_089999_3_0_5"/>
<dbReference type="EMBL" id="APVH01000043">
    <property type="protein sequence ID" value="EPX76791.1"/>
    <property type="molecule type" value="Genomic_DNA"/>
</dbReference>
<organism evidence="1 2">
    <name type="scientific">Salipiger mucosus DSM 16094</name>
    <dbReference type="NCBI Taxonomy" id="1123237"/>
    <lineage>
        <taxon>Bacteria</taxon>
        <taxon>Pseudomonadati</taxon>
        <taxon>Pseudomonadota</taxon>
        <taxon>Alphaproteobacteria</taxon>
        <taxon>Rhodobacterales</taxon>
        <taxon>Roseobacteraceae</taxon>
        <taxon>Salipiger</taxon>
    </lineage>
</organism>
<protein>
    <recommendedName>
        <fullName evidence="3">Phosphohydrolase</fullName>
    </recommendedName>
</protein>
<dbReference type="STRING" id="1123237.Salmuc_04677"/>
<sequence length="173" mass="19353">MSETTIQLRSGAYFDFANPSAVELCIEDIAQGLASTCRFGGHCWPFYSVAEHSALVSYIVPPYLAMIGLMHDAAEAVLGDIPKPLKRLLPDYCRIEKEVEAALARQYGLPGFKPPLVKKADIAILRTEQMQLFVPDDKWIETKGAEAANVNIEAWTPDEGRERFLERYYELAA</sequence>
<proteinExistence type="predicted"/>